<dbReference type="InterPro" id="IPR006450">
    <property type="entry name" value="Phage_HK97_gp6-like"/>
</dbReference>
<dbReference type="KEGG" id="melm:C7H73_05080"/>
<dbReference type="Gene3D" id="1.10.3230.30">
    <property type="entry name" value="Phage gp6-like head-tail connector protein"/>
    <property type="match status" value="1"/>
</dbReference>
<proteinExistence type="predicted"/>
<dbReference type="NCBIfam" id="TIGR01560">
    <property type="entry name" value="put_DNA_pack"/>
    <property type="match status" value="1"/>
</dbReference>
<dbReference type="InterPro" id="IPR021146">
    <property type="entry name" value="Phage_gp6-like_head-tail"/>
</dbReference>
<name>A0A2P1NPL0_9BURK</name>
<evidence type="ECO:0000313" key="1">
    <source>
        <dbReference type="EMBL" id="AVP58992.1"/>
    </source>
</evidence>
<dbReference type="EMBL" id="CP027792">
    <property type="protein sequence ID" value="AVP58992.1"/>
    <property type="molecule type" value="Genomic_DNA"/>
</dbReference>
<gene>
    <name evidence="1" type="ORF">C7H73_05080</name>
</gene>
<dbReference type="AlphaFoldDB" id="A0A2P1NPL0"/>
<dbReference type="CDD" id="cd08054">
    <property type="entry name" value="gp6"/>
    <property type="match status" value="1"/>
</dbReference>
<reference evidence="2" key="1">
    <citation type="submission" date="2018-03" db="EMBL/GenBank/DDBJ databases">
        <title>Genome sequencing of Melaminivora sp. strain SC2-7.</title>
        <authorList>
            <person name="Kim S.-J."/>
            <person name="Heo J."/>
            <person name="Ahn J.-H."/>
            <person name="Kwon S.-W."/>
        </authorList>
    </citation>
    <scope>NUCLEOTIDE SEQUENCE [LARGE SCALE GENOMIC DNA]</scope>
    <source>
        <strain evidence="2">SC2-7</strain>
    </source>
</reference>
<dbReference type="Proteomes" id="UP000241829">
    <property type="component" value="Chromosome"/>
</dbReference>
<dbReference type="RefSeq" id="WP_106847544.1">
    <property type="nucleotide sequence ID" value="NZ_CP027792.1"/>
</dbReference>
<organism evidence="1 2">
    <name type="scientific">Pulveribacter suum</name>
    <dbReference type="NCBI Taxonomy" id="2116657"/>
    <lineage>
        <taxon>Bacteria</taxon>
        <taxon>Pseudomonadati</taxon>
        <taxon>Pseudomonadota</taxon>
        <taxon>Betaproteobacteria</taxon>
        <taxon>Burkholderiales</taxon>
        <taxon>Comamonadaceae</taxon>
        <taxon>Pulveribacter</taxon>
    </lineage>
</organism>
<sequence length="89" mass="9910">MIDLNDAKAHLRVDNNAEDALIQHLVAAAETAVLDYLGTETLPTAAPVHAACLMLVGSLYENRETLSDRPLHENRLFDRLLNPYRVMVV</sequence>
<evidence type="ECO:0000313" key="2">
    <source>
        <dbReference type="Proteomes" id="UP000241829"/>
    </source>
</evidence>
<accession>A0A2P1NPL0</accession>
<dbReference type="OrthoDB" id="8452319at2"/>
<keyword evidence="2" id="KW-1185">Reference proteome</keyword>
<dbReference type="Pfam" id="PF05135">
    <property type="entry name" value="Phage_connect_1"/>
    <property type="match status" value="1"/>
</dbReference>
<protein>
    <submittedName>
        <fullName evidence="1">Phage gp6-like head-tail connector protein</fullName>
    </submittedName>
</protein>